<dbReference type="Proteomes" id="UP000478208">
    <property type="component" value="Unassembled WGS sequence"/>
</dbReference>
<name>A0A6L6U739_9FLAO</name>
<reference evidence="1 2" key="1">
    <citation type="submission" date="2019-12" db="EMBL/GenBank/DDBJ databases">
        <authorList>
            <person name="Li J."/>
        </authorList>
    </citation>
    <scope>NUCLEOTIDE SEQUENCE [LARGE SCALE GENOMIC DNA]</scope>
    <source>
        <strain evidence="1 2">HL2-2</strain>
    </source>
</reference>
<protein>
    <recommendedName>
        <fullName evidence="3">Carboxypeptidase-like regulatory domain-containing protein</fullName>
    </recommendedName>
</protein>
<organism evidence="1 2">
    <name type="scientific">Winogradskyella endarachnes</name>
    <dbReference type="NCBI Taxonomy" id="2681965"/>
    <lineage>
        <taxon>Bacteria</taxon>
        <taxon>Pseudomonadati</taxon>
        <taxon>Bacteroidota</taxon>
        <taxon>Flavobacteriia</taxon>
        <taxon>Flavobacteriales</taxon>
        <taxon>Flavobacteriaceae</taxon>
        <taxon>Winogradskyella</taxon>
    </lineage>
</organism>
<gene>
    <name evidence="1" type="ORF">GN138_06585</name>
</gene>
<dbReference type="SUPFAM" id="SSF49464">
    <property type="entry name" value="Carboxypeptidase regulatory domain-like"/>
    <property type="match status" value="1"/>
</dbReference>
<dbReference type="Pfam" id="PF13715">
    <property type="entry name" value="CarbopepD_reg_2"/>
    <property type="match status" value="1"/>
</dbReference>
<accession>A0A6L6U739</accession>
<evidence type="ECO:0000313" key="2">
    <source>
        <dbReference type="Proteomes" id="UP000478208"/>
    </source>
</evidence>
<dbReference type="AlphaFoldDB" id="A0A6L6U739"/>
<sequence>MFRILNVETNAPVPYATIRFAKTKNDTIANVLGDFRIPFRYKNEQEILNISCIGYYSKKIKLNNLENAPYHVIYLTPKTEELTTVVINSKKKHSTKNIVQKAIDNIETNYPIEPYSYIGYYRDYQFVDEEYFNLNEGIVEVFDKGFKTHKISNPLNQTALYRYKLNSEFAQDSLLSHAIYNGAKQIKDGKMGSAIGNELTLLNIHNPIRNYNTGSFSFVYVFKTDFIKNHSFKNKGLVFLDNEELYKTEFSALKNITGSAYKASGYIYISKLDFAIHQFEYKLYSISPRQLILSLNIEYNKQENGKMYLNYITFNNNFFITQNEALQIESSYFNNSNQRFVIKFNRALDLKSIEKLNNIKITFKDRKLSIYNIEAIDKKTIEVQFKKEDSNFLNENDYTNQALFDIRLKNFQDVLGLGMGKSKLEGHQFRELFVQSVNFKENLSSNLKFIDKGASLNSEPINNVNIDDYWLNSPLKEINTNMKD</sequence>
<evidence type="ECO:0000313" key="1">
    <source>
        <dbReference type="EMBL" id="MUU78105.1"/>
    </source>
</evidence>
<evidence type="ECO:0008006" key="3">
    <source>
        <dbReference type="Google" id="ProtNLM"/>
    </source>
</evidence>
<dbReference type="EMBL" id="WOWS01000002">
    <property type="protein sequence ID" value="MUU78105.1"/>
    <property type="molecule type" value="Genomic_DNA"/>
</dbReference>
<comment type="caution">
    <text evidence="1">The sequence shown here is derived from an EMBL/GenBank/DDBJ whole genome shotgun (WGS) entry which is preliminary data.</text>
</comment>
<keyword evidence="2" id="KW-1185">Reference proteome</keyword>
<dbReference type="InterPro" id="IPR008969">
    <property type="entry name" value="CarboxyPept-like_regulatory"/>
</dbReference>
<proteinExistence type="predicted"/>